<protein>
    <submittedName>
        <fullName evidence="1">Uncharacterized protein</fullName>
    </submittedName>
</protein>
<keyword evidence="2" id="KW-1185">Reference proteome</keyword>
<dbReference type="EMBL" id="JBHMEC010000011">
    <property type="protein sequence ID" value="MFB9149547.1"/>
    <property type="molecule type" value="Genomic_DNA"/>
</dbReference>
<proteinExistence type="predicted"/>
<dbReference type="RefSeq" id="WP_377068570.1">
    <property type="nucleotide sequence ID" value="NZ_JBHMEC010000011.1"/>
</dbReference>
<accession>A0ABV5HYQ4</accession>
<dbReference type="Proteomes" id="UP001589670">
    <property type="component" value="Unassembled WGS sequence"/>
</dbReference>
<evidence type="ECO:0000313" key="2">
    <source>
        <dbReference type="Proteomes" id="UP001589670"/>
    </source>
</evidence>
<comment type="caution">
    <text evidence="1">The sequence shown here is derived from an EMBL/GenBank/DDBJ whole genome shotgun (WGS) entry which is preliminary data.</text>
</comment>
<sequence length="87" mass="9434">MSRDGSDRVMFGRVGLEVHRARGHVVIHTFRRGPTGPVTHCFRLHGLDEITGALSVWEGARGEGAPDMRAALRFAADALAAPEGRSR</sequence>
<organism evidence="1 2">
    <name type="scientific">Roseovarius ramblicola</name>
    <dbReference type="NCBI Taxonomy" id="2022336"/>
    <lineage>
        <taxon>Bacteria</taxon>
        <taxon>Pseudomonadati</taxon>
        <taxon>Pseudomonadota</taxon>
        <taxon>Alphaproteobacteria</taxon>
        <taxon>Rhodobacterales</taxon>
        <taxon>Roseobacteraceae</taxon>
        <taxon>Roseovarius</taxon>
    </lineage>
</organism>
<reference evidence="1 2" key="1">
    <citation type="submission" date="2024-09" db="EMBL/GenBank/DDBJ databases">
        <authorList>
            <person name="Sun Q."/>
            <person name="Mori K."/>
        </authorList>
    </citation>
    <scope>NUCLEOTIDE SEQUENCE [LARGE SCALE GENOMIC DNA]</scope>
    <source>
        <strain evidence="1 2">CECT 9424</strain>
    </source>
</reference>
<name>A0ABV5HYQ4_9RHOB</name>
<gene>
    <name evidence="1" type="ORF">ACFFU4_07255</name>
</gene>
<evidence type="ECO:0000313" key="1">
    <source>
        <dbReference type="EMBL" id="MFB9149547.1"/>
    </source>
</evidence>